<dbReference type="PANTHER" id="PTHR35091">
    <property type="entry name" value="FLAGELLAR PROTEIN FLIL"/>
    <property type="match status" value="1"/>
</dbReference>
<keyword evidence="13" id="KW-1185">Reference proteome</keyword>
<evidence type="ECO:0000256" key="1">
    <source>
        <dbReference type="ARBA" id="ARBA00002254"/>
    </source>
</evidence>
<protein>
    <recommendedName>
        <fullName evidence="10">Flagellar protein FliL</fullName>
    </recommendedName>
</protein>
<evidence type="ECO:0000256" key="9">
    <source>
        <dbReference type="ARBA" id="ARBA00023136"/>
    </source>
</evidence>
<evidence type="ECO:0000256" key="6">
    <source>
        <dbReference type="ARBA" id="ARBA00022692"/>
    </source>
</evidence>
<feature type="region of interest" description="Disordered" evidence="11">
    <location>
        <begin position="1"/>
        <end position="26"/>
    </location>
</feature>
<comment type="similarity">
    <text evidence="3 10">Belongs to the FliL family.</text>
</comment>
<dbReference type="Pfam" id="PF03748">
    <property type="entry name" value="FliL"/>
    <property type="match status" value="1"/>
</dbReference>
<keyword evidence="12" id="KW-0969">Cilium</keyword>
<feature type="compositionally biased region" description="Basic and acidic residues" evidence="11">
    <location>
        <begin position="60"/>
        <end position="91"/>
    </location>
</feature>
<feature type="region of interest" description="Disordered" evidence="11">
    <location>
        <begin position="60"/>
        <end position="98"/>
    </location>
</feature>
<keyword evidence="7 10" id="KW-0283">Flagellar rotation</keyword>
<keyword evidence="4" id="KW-1003">Cell membrane</keyword>
<organism evidence="12 13">
    <name type="scientific">Phenylobacterium conjunctum</name>
    <dbReference type="NCBI Taxonomy" id="1298959"/>
    <lineage>
        <taxon>Bacteria</taxon>
        <taxon>Pseudomonadati</taxon>
        <taxon>Pseudomonadota</taxon>
        <taxon>Alphaproteobacteria</taxon>
        <taxon>Caulobacterales</taxon>
        <taxon>Caulobacteraceae</taxon>
        <taxon>Phenylobacterium</taxon>
    </lineage>
</organism>
<keyword evidence="12" id="KW-0966">Cell projection</keyword>
<keyword evidence="10" id="KW-0997">Cell inner membrane</keyword>
<comment type="subcellular location">
    <subcellularLocation>
        <location evidence="10">Cell inner membrane</location>
    </subcellularLocation>
    <subcellularLocation>
        <location evidence="2">Cell membrane</location>
        <topology evidence="2">Single-pass membrane protein</topology>
    </subcellularLocation>
</comment>
<evidence type="ECO:0000313" key="13">
    <source>
        <dbReference type="Proteomes" id="UP001597216"/>
    </source>
</evidence>
<keyword evidence="6 10" id="KW-0812">Transmembrane</keyword>
<dbReference type="EMBL" id="JBHTLQ010000036">
    <property type="protein sequence ID" value="MFD1191880.1"/>
    <property type="molecule type" value="Genomic_DNA"/>
</dbReference>
<evidence type="ECO:0000256" key="4">
    <source>
        <dbReference type="ARBA" id="ARBA00022475"/>
    </source>
</evidence>
<keyword evidence="12" id="KW-0282">Flagellum</keyword>
<evidence type="ECO:0000256" key="8">
    <source>
        <dbReference type="ARBA" id="ARBA00022989"/>
    </source>
</evidence>
<evidence type="ECO:0000313" key="12">
    <source>
        <dbReference type="EMBL" id="MFD1191880.1"/>
    </source>
</evidence>
<keyword evidence="9 10" id="KW-0472">Membrane</keyword>
<feature type="transmembrane region" description="Helical" evidence="10">
    <location>
        <begin position="31"/>
        <end position="54"/>
    </location>
</feature>
<evidence type="ECO:0000256" key="10">
    <source>
        <dbReference type="RuleBase" id="RU364125"/>
    </source>
</evidence>
<evidence type="ECO:0000256" key="5">
    <source>
        <dbReference type="ARBA" id="ARBA00022500"/>
    </source>
</evidence>
<reference evidence="13" key="1">
    <citation type="journal article" date="2019" name="Int. J. Syst. Evol. Microbiol.">
        <title>The Global Catalogue of Microorganisms (GCM) 10K type strain sequencing project: providing services to taxonomists for standard genome sequencing and annotation.</title>
        <authorList>
            <consortium name="The Broad Institute Genomics Platform"/>
            <consortium name="The Broad Institute Genome Sequencing Center for Infectious Disease"/>
            <person name="Wu L."/>
            <person name="Ma J."/>
        </authorList>
    </citation>
    <scope>NUCLEOTIDE SEQUENCE [LARGE SCALE GENOMIC DNA]</scope>
    <source>
        <strain evidence="13">CCUG 55074</strain>
    </source>
</reference>
<keyword evidence="5 10" id="KW-0145">Chemotaxis</keyword>
<evidence type="ECO:0000256" key="7">
    <source>
        <dbReference type="ARBA" id="ARBA00022779"/>
    </source>
</evidence>
<evidence type="ECO:0000256" key="11">
    <source>
        <dbReference type="SAM" id="MobiDB-lite"/>
    </source>
</evidence>
<evidence type="ECO:0000256" key="3">
    <source>
        <dbReference type="ARBA" id="ARBA00008281"/>
    </source>
</evidence>
<dbReference type="PANTHER" id="PTHR35091:SF2">
    <property type="entry name" value="FLAGELLAR PROTEIN FLIL"/>
    <property type="match status" value="1"/>
</dbReference>
<sequence length="200" mass="21790">MAKEKVKEAPAGEGGEGAEGEEAPAKKKPPMLIIIIAAAVLVLGGGGAAAFFLLKPKPAAEGEKAGEHGKEKKKEKKKEEKKEGGKEDKNAPKVSEGPNGVMFVTLPDVVVNMQTADGRPTFLKLKLTLEMPDEEAVETLEPNMPRMQDMFQTFLRELRPEDLQGSQGSYQLRMEIQRRVNLVIAPAKCNAVLIEEMLIN</sequence>
<keyword evidence="8 10" id="KW-1133">Transmembrane helix</keyword>
<dbReference type="Proteomes" id="UP001597216">
    <property type="component" value="Unassembled WGS sequence"/>
</dbReference>
<dbReference type="RefSeq" id="WP_374345210.1">
    <property type="nucleotide sequence ID" value="NZ_JBHTLQ010000036.1"/>
</dbReference>
<evidence type="ECO:0000256" key="2">
    <source>
        <dbReference type="ARBA" id="ARBA00004162"/>
    </source>
</evidence>
<feature type="compositionally biased region" description="Basic and acidic residues" evidence="11">
    <location>
        <begin position="1"/>
        <end position="10"/>
    </location>
</feature>
<comment type="caution">
    <text evidence="12">The sequence shown here is derived from an EMBL/GenBank/DDBJ whole genome shotgun (WGS) entry which is preliminary data.</text>
</comment>
<proteinExistence type="inferred from homology"/>
<gene>
    <name evidence="12" type="ORF">ACFQ27_14915</name>
</gene>
<dbReference type="InterPro" id="IPR005503">
    <property type="entry name" value="FliL"/>
</dbReference>
<accession>A0ABW3T4A9</accession>
<name>A0ABW3T4A9_9CAUL</name>
<comment type="function">
    <text evidence="1 10">Controls the rotational direction of flagella during chemotaxis.</text>
</comment>